<reference evidence="1 2" key="1">
    <citation type="journal article" date="2023" name="Arcadia Sci">
        <title>De novo assembly of a long-read Amblyomma americanum tick genome.</title>
        <authorList>
            <person name="Chou S."/>
            <person name="Poskanzer K.E."/>
            <person name="Rollins M."/>
            <person name="Thuy-Boun P.S."/>
        </authorList>
    </citation>
    <scope>NUCLEOTIDE SEQUENCE [LARGE SCALE GENOMIC DNA]</scope>
    <source>
        <strain evidence="1">F_SG_1</strain>
        <tissue evidence="1">Salivary glands</tissue>
    </source>
</reference>
<protein>
    <submittedName>
        <fullName evidence="1">Uncharacterized protein</fullName>
    </submittedName>
</protein>
<evidence type="ECO:0000313" key="1">
    <source>
        <dbReference type="EMBL" id="KAK8758058.1"/>
    </source>
</evidence>
<evidence type="ECO:0000313" key="2">
    <source>
        <dbReference type="Proteomes" id="UP001321473"/>
    </source>
</evidence>
<dbReference type="AlphaFoldDB" id="A0AAQ4D6G8"/>
<gene>
    <name evidence="1" type="ORF">V5799_004308</name>
</gene>
<comment type="caution">
    <text evidence="1">The sequence shown here is derived from an EMBL/GenBank/DDBJ whole genome shotgun (WGS) entry which is preliminary data.</text>
</comment>
<keyword evidence="2" id="KW-1185">Reference proteome</keyword>
<proteinExistence type="predicted"/>
<dbReference type="EMBL" id="JARKHS020034546">
    <property type="protein sequence ID" value="KAK8758058.1"/>
    <property type="molecule type" value="Genomic_DNA"/>
</dbReference>
<accession>A0AAQ4D6G8</accession>
<dbReference type="Proteomes" id="UP001321473">
    <property type="component" value="Unassembled WGS sequence"/>
</dbReference>
<name>A0AAQ4D6G8_AMBAM</name>
<sequence length="67" mass="7663">MDEPALPHGYSWSATSRPLRHRCRISSYILHLSFEKNDMDCLRAGDETKQPEINCFARVRAVCVALV</sequence>
<organism evidence="1 2">
    <name type="scientific">Amblyomma americanum</name>
    <name type="common">Lone star tick</name>
    <dbReference type="NCBI Taxonomy" id="6943"/>
    <lineage>
        <taxon>Eukaryota</taxon>
        <taxon>Metazoa</taxon>
        <taxon>Ecdysozoa</taxon>
        <taxon>Arthropoda</taxon>
        <taxon>Chelicerata</taxon>
        <taxon>Arachnida</taxon>
        <taxon>Acari</taxon>
        <taxon>Parasitiformes</taxon>
        <taxon>Ixodida</taxon>
        <taxon>Ixodoidea</taxon>
        <taxon>Ixodidae</taxon>
        <taxon>Amblyomminae</taxon>
        <taxon>Amblyomma</taxon>
    </lineage>
</organism>